<dbReference type="InterPro" id="IPR035979">
    <property type="entry name" value="RBD_domain_sf"/>
</dbReference>
<reference evidence="4 5" key="1">
    <citation type="submission" date="2015-08" db="EMBL/GenBank/DDBJ databases">
        <title>Next Generation Sequencing and Analysis of the Genome of Puccinia sorghi L Schw, the Causal Agent of Maize Common Rust.</title>
        <authorList>
            <person name="Rochi L."/>
            <person name="Burguener G."/>
            <person name="Darino M."/>
            <person name="Turjanski A."/>
            <person name="Kreff E."/>
            <person name="Dieguez M.J."/>
            <person name="Sacco F."/>
        </authorList>
    </citation>
    <scope>NUCLEOTIDE SEQUENCE [LARGE SCALE GENOMIC DNA]</scope>
    <source>
        <strain evidence="4 5">RO10H11247</strain>
    </source>
</reference>
<dbReference type="InterPro" id="IPR000504">
    <property type="entry name" value="RRM_dom"/>
</dbReference>
<feature type="domain" description="RRM" evidence="3">
    <location>
        <begin position="3"/>
        <end position="69"/>
    </location>
</feature>
<name>A0A0L6VES4_9BASI</name>
<dbReference type="GO" id="GO:0003723">
    <property type="term" value="F:RNA binding"/>
    <property type="evidence" value="ECO:0007669"/>
    <property type="project" value="UniProtKB-UniRule"/>
</dbReference>
<dbReference type="PANTHER" id="PTHR15241:SF304">
    <property type="entry name" value="RRM DOMAIN-CONTAINING PROTEIN"/>
    <property type="match status" value="1"/>
</dbReference>
<proteinExistence type="predicted"/>
<evidence type="ECO:0000313" key="5">
    <source>
        <dbReference type="Proteomes" id="UP000037035"/>
    </source>
</evidence>
<dbReference type="Pfam" id="PF00076">
    <property type="entry name" value="RRM_1"/>
    <property type="match status" value="1"/>
</dbReference>
<protein>
    <recommendedName>
        <fullName evidence="3">RRM domain-containing protein</fullName>
    </recommendedName>
</protein>
<dbReference type="Gene3D" id="3.30.70.330">
    <property type="match status" value="1"/>
</dbReference>
<dbReference type="Proteomes" id="UP000037035">
    <property type="component" value="Unassembled WGS sequence"/>
</dbReference>
<dbReference type="InterPro" id="IPR012677">
    <property type="entry name" value="Nucleotide-bd_a/b_plait_sf"/>
</dbReference>
<evidence type="ECO:0000259" key="3">
    <source>
        <dbReference type="PROSITE" id="PS50102"/>
    </source>
</evidence>
<accession>A0A0L6VES4</accession>
<feature type="region of interest" description="Disordered" evidence="2">
    <location>
        <begin position="135"/>
        <end position="163"/>
    </location>
</feature>
<sequence>MSCKIYVGNLAWATDENALGAHFGSVGEVKGAVVMRSEGRSRGFGSVPQNPLQGSTTNGRRLRVNVANQLIRGTGPGVGDYPMISGGSAQGGYHYPSAPYPASAYGGYPHPPPVHGGYMAGGYMNPNSYPGAESGGYTAGAPTNHPMGDGSKGSNQPGAFYPNGGGYPYPPGGGYGY</sequence>
<dbReference type="OrthoDB" id="439808at2759"/>
<evidence type="ECO:0000313" key="4">
    <source>
        <dbReference type="EMBL" id="KNZ59253.1"/>
    </source>
</evidence>
<evidence type="ECO:0000256" key="2">
    <source>
        <dbReference type="SAM" id="MobiDB-lite"/>
    </source>
</evidence>
<dbReference type="PANTHER" id="PTHR15241">
    <property type="entry name" value="TRANSFORMER-2-RELATED"/>
    <property type="match status" value="1"/>
</dbReference>
<dbReference type="VEuPathDB" id="FungiDB:VP01_1774g3"/>
<comment type="caution">
    <text evidence="4">The sequence shown here is derived from an EMBL/GenBank/DDBJ whole genome shotgun (WGS) entry which is preliminary data.</text>
</comment>
<evidence type="ECO:0000256" key="1">
    <source>
        <dbReference type="PROSITE-ProRule" id="PRU00176"/>
    </source>
</evidence>
<dbReference type="STRING" id="27349.A0A0L6VES4"/>
<keyword evidence="5" id="KW-1185">Reference proteome</keyword>
<dbReference type="EMBL" id="LAVV01006586">
    <property type="protein sequence ID" value="KNZ59253.1"/>
    <property type="molecule type" value="Genomic_DNA"/>
</dbReference>
<keyword evidence="1" id="KW-0694">RNA-binding</keyword>
<dbReference type="PROSITE" id="PS50102">
    <property type="entry name" value="RRM"/>
    <property type="match status" value="1"/>
</dbReference>
<dbReference type="SMART" id="SM00360">
    <property type="entry name" value="RRM"/>
    <property type="match status" value="1"/>
</dbReference>
<dbReference type="SUPFAM" id="SSF54928">
    <property type="entry name" value="RNA-binding domain, RBD"/>
    <property type="match status" value="1"/>
</dbReference>
<gene>
    <name evidence="4" type="ORF">VP01_1774g3</name>
</gene>
<dbReference type="AlphaFoldDB" id="A0A0L6VES4"/>
<organism evidence="4 5">
    <name type="scientific">Puccinia sorghi</name>
    <dbReference type="NCBI Taxonomy" id="27349"/>
    <lineage>
        <taxon>Eukaryota</taxon>
        <taxon>Fungi</taxon>
        <taxon>Dikarya</taxon>
        <taxon>Basidiomycota</taxon>
        <taxon>Pucciniomycotina</taxon>
        <taxon>Pucciniomycetes</taxon>
        <taxon>Pucciniales</taxon>
        <taxon>Pucciniaceae</taxon>
        <taxon>Puccinia</taxon>
    </lineage>
</organism>